<organism evidence="2 3">
    <name type="scientific">Puccinia sorghi</name>
    <dbReference type="NCBI Taxonomy" id="27349"/>
    <lineage>
        <taxon>Eukaryota</taxon>
        <taxon>Fungi</taxon>
        <taxon>Dikarya</taxon>
        <taxon>Basidiomycota</taxon>
        <taxon>Pucciniomycotina</taxon>
        <taxon>Pucciniomycetes</taxon>
        <taxon>Pucciniales</taxon>
        <taxon>Pucciniaceae</taxon>
        <taxon>Puccinia</taxon>
    </lineage>
</organism>
<reference evidence="2 3" key="1">
    <citation type="submission" date="2015-08" db="EMBL/GenBank/DDBJ databases">
        <title>Next Generation Sequencing and Analysis of the Genome of Puccinia sorghi L Schw, the Causal Agent of Maize Common Rust.</title>
        <authorList>
            <person name="Rochi L."/>
            <person name="Burguener G."/>
            <person name="Darino M."/>
            <person name="Turjanski A."/>
            <person name="Kreff E."/>
            <person name="Dieguez M.J."/>
            <person name="Sacco F."/>
        </authorList>
    </citation>
    <scope>NUCLEOTIDE SEQUENCE [LARGE SCALE GENOMIC DNA]</scope>
    <source>
        <strain evidence="2 3">RO10H11247</strain>
    </source>
</reference>
<dbReference type="AlphaFoldDB" id="A0A0L6U936"/>
<name>A0A0L6U936_9BASI</name>
<feature type="compositionally biased region" description="Basic and acidic residues" evidence="1">
    <location>
        <begin position="16"/>
        <end position="26"/>
    </location>
</feature>
<evidence type="ECO:0000256" key="1">
    <source>
        <dbReference type="SAM" id="MobiDB-lite"/>
    </source>
</evidence>
<comment type="caution">
    <text evidence="2">The sequence shown here is derived from an EMBL/GenBank/DDBJ whole genome shotgun (WGS) entry which is preliminary data.</text>
</comment>
<sequence length="227" mass="25770">MPAHLRNGCNLSAEQIPKKLPDKSPEKQTSNQSPPQESQREIQDESRQGSLWQSRIQSALLYGDITSVVDKPGLFLSKICEKEYDGTQVLVILEAIHNNLINQILITSKKSHTVNSRKCLIFKFTWVKAMWFVPAKFLVFTVLCVIGNYSTPFILPGIGINGVLAVAVCEDNLNSRNYDNFLKHVLILTYASNSAWELSSNLTKVVTPSFLESMRNNNFFFLYIYYI</sequence>
<gene>
    <name evidence="2" type="ORF">VP01_851g1</name>
</gene>
<feature type="region of interest" description="Disordered" evidence="1">
    <location>
        <begin position="1"/>
        <end position="50"/>
    </location>
</feature>
<keyword evidence="3" id="KW-1185">Reference proteome</keyword>
<accession>A0A0L6U936</accession>
<evidence type="ECO:0000313" key="3">
    <source>
        <dbReference type="Proteomes" id="UP000037035"/>
    </source>
</evidence>
<feature type="compositionally biased region" description="Polar residues" evidence="1">
    <location>
        <begin position="27"/>
        <end position="37"/>
    </location>
</feature>
<dbReference type="PANTHER" id="PTHR46564:SF1">
    <property type="entry name" value="TRANSPOSASE"/>
    <property type="match status" value="1"/>
</dbReference>
<feature type="compositionally biased region" description="Basic and acidic residues" evidence="1">
    <location>
        <begin position="38"/>
        <end position="47"/>
    </location>
</feature>
<dbReference type="STRING" id="27349.A0A0L6U936"/>
<dbReference type="VEuPathDB" id="FungiDB:VP01_851g1"/>
<dbReference type="PANTHER" id="PTHR46564">
    <property type="entry name" value="TRANSPOSASE"/>
    <property type="match status" value="1"/>
</dbReference>
<proteinExistence type="predicted"/>
<dbReference type="EMBL" id="LAVV01014071">
    <property type="protein sequence ID" value="KNZ45063.1"/>
    <property type="molecule type" value="Genomic_DNA"/>
</dbReference>
<protein>
    <submittedName>
        <fullName evidence="2">Uncharacterized protein</fullName>
    </submittedName>
</protein>
<evidence type="ECO:0000313" key="2">
    <source>
        <dbReference type="EMBL" id="KNZ45063.1"/>
    </source>
</evidence>
<dbReference type="Proteomes" id="UP000037035">
    <property type="component" value="Unassembled WGS sequence"/>
</dbReference>